<evidence type="ECO:0000256" key="8">
    <source>
        <dbReference type="ARBA" id="ARBA00022771"/>
    </source>
</evidence>
<dbReference type="PANTHER" id="PTHR46913:SF1">
    <property type="entry name" value="RING-H2 FINGER PROTEIN ATL16"/>
    <property type="match status" value="1"/>
</dbReference>
<feature type="compositionally biased region" description="Pro residues" evidence="14">
    <location>
        <begin position="12"/>
        <end position="26"/>
    </location>
</feature>
<dbReference type="EMBL" id="VEPZ02000995">
    <property type="protein sequence ID" value="KAE8704063.1"/>
    <property type="molecule type" value="Genomic_DNA"/>
</dbReference>
<comment type="subcellular location">
    <subcellularLocation>
        <location evidence="2">Membrane</location>
        <topology evidence="2">Single-pass membrane protein</topology>
    </subcellularLocation>
</comment>
<feature type="region of interest" description="Disordered" evidence="14">
    <location>
        <begin position="1"/>
        <end position="28"/>
    </location>
</feature>
<sequence length="207" mass="23012">MDSPQNTKVIHLPPPWIRPQPPPPASPALLPTQTHKEDSLLVTGMTIMGSMLCSALILYNPILHINTIGLQQSVIDSIAVFKYKKDGGLIEGTECSVCLNEFREDERLRLLPKCSHGFHLPCLSNETLVENDIREDGTNEELRICRNEDGNTRKILGKMGHSDRNVLSEATAEHEHCGSLDTEVEELKYWKGKIGANEAVEVQAYAS</sequence>
<dbReference type="GO" id="GO:0016020">
    <property type="term" value="C:membrane"/>
    <property type="evidence" value="ECO:0007669"/>
    <property type="project" value="UniProtKB-SubCell"/>
</dbReference>
<evidence type="ECO:0000313" key="17">
    <source>
        <dbReference type="EMBL" id="KAE8704063.1"/>
    </source>
</evidence>
<comment type="pathway">
    <text evidence="3">Protein modification; protein ubiquitination.</text>
</comment>
<dbReference type="UniPathway" id="UPA00143"/>
<gene>
    <name evidence="17" type="ORF">F3Y22_tig00110461pilonHSYRG00032</name>
</gene>
<evidence type="ECO:0000256" key="14">
    <source>
        <dbReference type="SAM" id="MobiDB-lite"/>
    </source>
</evidence>
<reference evidence="17" key="1">
    <citation type="submission" date="2019-09" db="EMBL/GenBank/DDBJ databases">
        <title>Draft genome information of white flower Hibiscus syriacus.</title>
        <authorList>
            <person name="Kim Y.-M."/>
        </authorList>
    </citation>
    <scope>NUCLEOTIDE SEQUENCE [LARGE SCALE GENOMIC DNA]</scope>
    <source>
        <strain evidence="17">YM2019G1</strain>
    </source>
</reference>
<keyword evidence="7" id="KW-0479">Metal-binding</keyword>
<dbReference type="SUPFAM" id="SSF57850">
    <property type="entry name" value="RING/U-box"/>
    <property type="match status" value="1"/>
</dbReference>
<name>A0A6A3AJN7_HIBSY</name>
<accession>A0A6A3AJN7</accession>
<keyword evidence="8" id="KW-0863">Zinc-finger</keyword>
<evidence type="ECO:0000256" key="5">
    <source>
        <dbReference type="ARBA" id="ARBA00022679"/>
    </source>
</evidence>
<dbReference type="EC" id="2.3.2.27" evidence="4"/>
<keyword evidence="10" id="KW-0862">Zinc</keyword>
<evidence type="ECO:0000256" key="9">
    <source>
        <dbReference type="ARBA" id="ARBA00022786"/>
    </source>
</evidence>
<dbReference type="GO" id="GO:0061630">
    <property type="term" value="F:ubiquitin protein ligase activity"/>
    <property type="evidence" value="ECO:0007669"/>
    <property type="project" value="UniProtKB-EC"/>
</dbReference>
<evidence type="ECO:0000256" key="1">
    <source>
        <dbReference type="ARBA" id="ARBA00000900"/>
    </source>
</evidence>
<keyword evidence="6 15" id="KW-0812">Transmembrane</keyword>
<evidence type="ECO:0000256" key="6">
    <source>
        <dbReference type="ARBA" id="ARBA00022692"/>
    </source>
</evidence>
<evidence type="ECO:0000256" key="12">
    <source>
        <dbReference type="ARBA" id="ARBA00023136"/>
    </source>
</evidence>
<dbReference type="InterPro" id="IPR013083">
    <property type="entry name" value="Znf_RING/FYVE/PHD"/>
</dbReference>
<dbReference type="InterPro" id="IPR001841">
    <property type="entry name" value="Znf_RING"/>
</dbReference>
<dbReference type="GO" id="GO:0016567">
    <property type="term" value="P:protein ubiquitination"/>
    <property type="evidence" value="ECO:0007669"/>
    <property type="project" value="UniProtKB-UniPathway"/>
</dbReference>
<dbReference type="PANTHER" id="PTHR46913">
    <property type="entry name" value="RING-H2 FINGER PROTEIN ATL16"/>
    <property type="match status" value="1"/>
</dbReference>
<evidence type="ECO:0000259" key="16">
    <source>
        <dbReference type="Pfam" id="PF17123"/>
    </source>
</evidence>
<proteinExistence type="inferred from homology"/>
<dbReference type="Gene3D" id="3.30.40.10">
    <property type="entry name" value="Zinc/RING finger domain, C3HC4 (zinc finger)"/>
    <property type="match status" value="1"/>
</dbReference>
<evidence type="ECO:0000256" key="13">
    <source>
        <dbReference type="ARBA" id="ARBA00024209"/>
    </source>
</evidence>
<keyword evidence="12 15" id="KW-0472">Membrane</keyword>
<organism evidence="17 18">
    <name type="scientific">Hibiscus syriacus</name>
    <name type="common">Rose of Sharon</name>
    <dbReference type="NCBI Taxonomy" id="106335"/>
    <lineage>
        <taxon>Eukaryota</taxon>
        <taxon>Viridiplantae</taxon>
        <taxon>Streptophyta</taxon>
        <taxon>Embryophyta</taxon>
        <taxon>Tracheophyta</taxon>
        <taxon>Spermatophyta</taxon>
        <taxon>Magnoliopsida</taxon>
        <taxon>eudicotyledons</taxon>
        <taxon>Gunneridae</taxon>
        <taxon>Pentapetalae</taxon>
        <taxon>rosids</taxon>
        <taxon>malvids</taxon>
        <taxon>Malvales</taxon>
        <taxon>Malvaceae</taxon>
        <taxon>Malvoideae</taxon>
        <taxon>Hibiscus</taxon>
    </lineage>
</organism>
<dbReference type="InterPro" id="IPR044600">
    <property type="entry name" value="ATL1/ATL16-like"/>
</dbReference>
<feature type="domain" description="RING-type" evidence="16">
    <location>
        <begin position="94"/>
        <end position="123"/>
    </location>
</feature>
<keyword evidence="9" id="KW-0833">Ubl conjugation pathway</keyword>
<evidence type="ECO:0000256" key="2">
    <source>
        <dbReference type="ARBA" id="ARBA00004167"/>
    </source>
</evidence>
<keyword evidence="5" id="KW-0808">Transferase</keyword>
<comment type="caution">
    <text evidence="17">The sequence shown here is derived from an EMBL/GenBank/DDBJ whole genome shotgun (WGS) entry which is preliminary data.</text>
</comment>
<evidence type="ECO:0000313" key="18">
    <source>
        <dbReference type="Proteomes" id="UP000436088"/>
    </source>
</evidence>
<evidence type="ECO:0000256" key="15">
    <source>
        <dbReference type="SAM" id="Phobius"/>
    </source>
</evidence>
<comment type="catalytic activity">
    <reaction evidence="1">
        <text>S-ubiquitinyl-[E2 ubiquitin-conjugating enzyme]-L-cysteine + [acceptor protein]-L-lysine = [E2 ubiquitin-conjugating enzyme]-L-cysteine + N(6)-ubiquitinyl-[acceptor protein]-L-lysine.</text>
        <dbReference type="EC" id="2.3.2.27"/>
    </reaction>
</comment>
<keyword evidence="18" id="KW-1185">Reference proteome</keyword>
<comment type="similarity">
    <text evidence="13">Belongs to the RING-type zinc finger family. ATL subfamily.</text>
</comment>
<dbReference type="AlphaFoldDB" id="A0A6A3AJN7"/>
<evidence type="ECO:0000256" key="7">
    <source>
        <dbReference type="ARBA" id="ARBA00022723"/>
    </source>
</evidence>
<dbReference type="Proteomes" id="UP000436088">
    <property type="component" value="Unassembled WGS sequence"/>
</dbReference>
<evidence type="ECO:0000256" key="4">
    <source>
        <dbReference type="ARBA" id="ARBA00012483"/>
    </source>
</evidence>
<dbReference type="GO" id="GO:0008270">
    <property type="term" value="F:zinc ion binding"/>
    <property type="evidence" value="ECO:0007669"/>
    <property type="project" value="UniProtKB-KW"/>
</dbReference>
<evidence type="ECO:0000256" key="10">
    <source>
        <dbReference type="ARBA" id="ARBA00022833"/>
    </source>
</evidence>
<protein>
    <recommendedName>
        <fullName evidence="4">RING-type E3 ubiquitin transferase</fullName>
        <ecNumber evidence="4">2.3.2.27</ecNumber>
    </recommendedName>
</protein>
<evidence type="ECO:0000256" key="11">
    <source>
        <dbReference type="ARBA" id="ARBA00022989"/>
    </source>
</evidence>
<keyword evidence="11 15" id="KW-1133">Transmembrane helix</keyword>
<feature type="transmembrane region" description="Helical" evidence="15">
    <location>
        <begin position="39"/>
        <end position="59"/>
    </location>
</feature>
<evidence type="ECO:0000256" key="3">
    <source>
        <dbReference type="ARBA" id="ARBA00004906"/>
    </source>
</evidence>
<dbReference type="Pfam" id="PF17123">
    <property type="entry name" value="zf-RING_11"/>
    <property type="match status" value="1"/>
</dbReference>